<dbReference type="Pfam" id="PF03398">
    <property type="entry name" value="Ist1"/>
    <property type="match status" value="1"/>
</dbReference>
<evidence type="ECO:0000313" key="2">
    <source>
        <dbReference type="EMBL" id="KAB2614733.1"/>
    </source>
</evidence>
<keyword evidence="3" id="KW-1185">Reference proteome</keyword>
<reference evidence="3" key="2">
    <citation type="submission" date="2019-10" db="EMBL/GenBank/DDBJ databases">
        <title>A de novo genome assembly of a pear dwarfing rootstock.</title>
        <authorList>
            <person name="Wang F."/>
            <person name="Wang J."/>
            <person name="Li S."/>
            <person name="Zhang Y."/>
            <person name="Fang M."/>
            <person name="Ma L."/>
            <person name="Zhao Y."/>
            <person name="Jiang S."/>
        </authorList>
    </citation>
    <scope>NUCLEOTIDE SEQUENCE [LARGE SCALE GENOMIC DNA]</scope>
</reference>
<reference evidence="2 3" key="1">
    <citation type="submission" date="2019-09" db="EMBL/GenBank/DDBJ databases">
        <authorList>
            <person name="Ou C."/>
        </authorList>
    </citation>
    <scope>NUCLEOTIDE SEQUENCE [LARGE SCALE GENOMIC DNA]</scope>
    <source>
        <strain evidence="2">S2</strain>
        <tissue evidence="2">Leaf</tissue>
    </source>
</reference>
<evidence type="ECO:0000313" key="3">
    <source>
        <dbReference type="Proteomes" id="UP000327157"/>
    </source>
</evidence>
<reference evidence="2 3" key="3">
    <citation type="submission" date="2019-11" db="EMBL/GenBank/DDBJ databases">
        <title>A de novo genome assembly of a pear dwarfing rootstock.</title>
        <authorList>
            <person name="Wang F."/>
            <person name="Wang J."/>
            <person name="Li S."/>
            <person name="Zhang Y."/>
            <person name="Fang M."/>
            <person name="Ma L."/>
            <person name="Zhao Y."/>
            <person name="Jiang S."/>
        </authorList>
    </citation>
    <scope>NUCLEOTIDE SEQUENCE [LARGE SCALE GENOMIC DNA]</scope>
    <source>
        <strain evidence="2">S2</strain>
        <tissue evidence="2">Leaf</tissue>
    </source>
</reference>
<accession>A0A5N5GIP5</accession>
<name>A0A5N5GIP5_9ROSA</name>
<dbReference type="GO" id="GO:0015031">
    <property type="term" value="P:protein transport"/>
    <property type="evidence" value="ECO:0007669"/>
    <property type="project" value="InterPro"/>
</dbReference>
<comment type="caution">
    <text evidence="2">The sequence shown here is derived from an EMBL/GenBank/DDBJ whole genome shotgun (WGS) entry which is preliminary data.</text>
</comment>
<comment type="similarity">
    <text evidence="1">Belongs to the IST1 family.</text>
</comment>
<gene>
    <name evidence="2" type="ORF">D8674_021321</name>
</gene>
<dbReference type="FunFam" id="1.20.1260.60:FF:000002">
    <property type="entry name" value="Vacuolar protein sorting-associated protein IST1"/>
    <property type="match status" value="1"/>
</dbReference>
<sequence length="217" mass="24877">MKLIEKLRLRLFNGAFDSTKCDKTTVLVVDGIRKLRKRKEEDIAKMRNKICALLQCGQDPINKTCTARILIEHLIREENILEAYVLIKGFCNLVRGRLSVIQVQRECPENLKQAISSLIFAAKRCFHEIPELLTLEKIFKKKYGSDFVLAVTQTNCVAPVMVEKLSNRNSKDEEIEKIIQQIAKPCNINGEQAAWNCHPTSPYLYDGVAYNAFINYK</sequence>
<dbReference type="InterPro" id="IPR005061">
    <property type="entry name" value="Ist1"/>
</dbReference>
<protein>
    <recommendedName>
        <fullName evidence="4">IST1-like protein</fullName>
    </recommendedName>
</protein>
<evidence type="ECO:0000256" key="1">
    <source>
        <dbReference type="ARBA" id="ARBA00005536"/>
    </source>
</evidence>
<dbReference type="Proteomes" id="UP000327157">
    <property type="component" value="Chromosome 3"/>
</dbReference>
<dbReference type="OrthoDB" id="29853at2759"/>
<dbReference type="AlphaFoldDB" id="A0A5N5GIP5"/>
<evidence type="ECO:0008006" key="4">
    <source>
        <dbReference type="Google" id="ProtNLM"/>
    </source>
</evidence>
<dbReference type="PANTHER" id="PTHR12161:SF55">
    <property type="entry name" value="REGULATOR OF VPS4 ACTIVITY IN THE MVB PATHWAY PROTEIN"/>
    <property type="match status" value="1"/>
</dbReference>
<dbReference type="PANTHER" id="PTHR12161">
    <property type="entry name" value="IST1 FAMILY MEMBER"/>
    <property type="match status" value="1"/>
</dbReference>
<dbReference type="EMBL" id="SMOL01000402">
    <property type="protein sequence ID" value="KAB2614733.1"/>
    <property type="molecule type" value="Genomic_DNA"/>
</dbReference>
<organism evidence="2 3">
    <name type="scientific">Pyrus ussuriensis x Pyrus communis</name>
    <dbReference type="NCBI Taxonomy" id="2448454"/>
    <lineage>
        <taxon>Eukaryota</taxon>
        <taxon>Viridiplantae</taxon>
        <taxon>Streptophyta</taxon>
        <taxon>Embryophyta</taxon>
        <taxon>Tracheophyta</taxon>
        <taxon>Spermatophyta</taxon>
        <taxon>Magnoliopsida</taxon>
        <taxon>eudicotyledons</taxon>
        <taxon>Gunneridae</taxon>
        <taxon>Pentapetalae</taxon>
        <taxon>rosids</taxon>
        <taxon>fabids</taxon>
        <taxon>Rosales</taxon>
        <taxon>Rosaceae</taxon>
        <taxon>Amygdaloideae</taxon>
        <taxon>Maleae</taxon>
        <taxon>Pyrus</taxon>
    </lineage>
</organism>
<dbReference type="InterPro" id="IPR042277">
    <property type="entry name" value="IST1-like"/>
</dbReference>
<proteinExistence type="inferred from homology"/>
<dbReference type="Gene3D" id="1.20.1260.60">
    <property type="entry name" value="Vacuolar protein sorting-associated protein Ist1"/>
    <property type="match status" value="1"/>
</dbReference>